<dbReference type="Proteomes" id="UP001056120">
    <property type="component" value="Linkage Group LG07"/>
</dbReference>
<evidence type="ECO:0000313" key="1">
    <source>
        <dbReference type="EMBL" id="KAI3810207.1"/>
    </source>
</evidence>
<name>A0ACB9IT15_9ASTR</name>
<protein>
    <submittedName>
        <fullName evidence="1">Uncharacterized protein</fullName>
    </submittedName>
</protein>
<evidence type="ECO:0000313" key="2">
    <source>
        <dbReference type="Proteomes" id="UP001056120"/>
    </source>
</evidence>
<keyword evidence="2" id="KW-1185">Reference proteome</keyword>
<comment type="caution">
    <text evidence="1">The sequence shown here is derived from an EMBL/GenBank/DDBJ whole genome shotgun (WGS) entry which is preliminary data.</text>
</comment>
<dbReference type="EMBL" id="CM042024">
    <property type="protein sequence ID" value="KAI3810207.1"/>
    <property type="molecule type" value="Genomic_DNA"/>
</dbReference>
<organism evidence="1 2">
    <name type="scientific">Smallanthus sonchifolius</name>
    <dbReference type="NCBI Taxonomy" id="185202"/>
    <lineage>
        <taxon>Eukaryota</taxon>
        <taxon>Viridiplantae</taxon>
        <taxon>Streptophyta</taxon>
        <taxon>Embryophyta</taxon>
        <taxon>Tracheophyta</taxon>
        <taxon>Spermatophyta</taxon>
        <taxon>Magnoliopsida</taxon>
        <taxon>eudicotyledons</taxon>
        <taxon>Gunneridae</taxon>
        <taxon>Pentapetalae</taxon>
        <taxon>asterids</taxon>
        <taxon>campanulids</taxon>
        <taxon>Asterales</taxon>
        <taxon>Asteraceae</taxon>
        <taxon>Asteroideae</taxon>
        <taxon>Heliantheae alliance</taxon>
        <taxon>Millerieae</taxon>
        <taxon>Smallanthus</taxon>
    </lineage>
</organism>
<accession>A0ACB9IT15</accession>
<reference evidence="1 2" key="2">
    <citation type="journal article" date="2022" name="Mol. Ecol. Resour.">
        <title>The genomes of chicory, endive, great burdock and yacon provide insights into Asteraceae paleo-polyploidization history and plant inulin production.</title>
        <authorList>
            <person name="Fan W."/>
            <person name="Wang S."/>
            <person name="Wang H."/>
            <person name="Wang A."/>
            <person name="Jiang F."/>
            <person name="Liu H."/>
            <person name="Zhao H."/>
            <person name="Xu D."/>
            <person name="Zhang Y."/>
        </authorList>
    </citation>
    <scope>NUCLEOTIDE SEQUENCE [LARGE SCALE GENOMIC DNA]</scope>
    <source>
        <strain evidence="2">cv. Yunnan</strain>
        <tissue evidence="1">Leaves</tissue>
    </source>
</reference>
<sequence>MRRGIPIVRHRSMKSSLSEESTGSCRTQFEKIIHTYGVDTCFNTGDQSITNMEESIEVVEAILKYKFKDKILLEEALTRSSFTDAPTYQCLCSRTRSLVFSSWRIPILTPVDSLISVPPMLTLKDLIGLWFATGFISSKYIRHNNAIVLNDKVLFLQLDMWLLIRTQTRVEWYQDLRIWIGHECRRLPSQSRRS</sequence>
<proteinExistence type="predicted"/>
<gene>
    <name evidence="1" type="ORF">L1987_19817</name>
</gene>
<reference evidence="2" key="1">
    <citation type="journal article" date="2022" name="Mol. Ecol. Resour.">
        <title>The genomes of chicory, endive, great burdock and yacon provide insights into Asteraceae palaeo-polyploidization history and plant inulin production.</title>
        <authorList>
            <person name="Fan W."/>
            <person name="Wang S."/>
            <person name="Wang H."/>
            <person name="Wang A."/>
            <person name="Jiang F."/>
            <person name="Liu H."/>
            <person name="Zhao H."/>
            <person name="Xu D."/>
            <person name="Zhang Y."/>
        </authorList>
    </citation>
    <scope>NUCLEOTIDE SEQUENCE [LARGE SCALE GENOMIC DNA]</scope>
    <source>
        <strain evidence="2">cv. Yunnan</strain>
    </source>
</reference>